<dbReference type="GO" id="GO:0000472">
    <property type="term" value="P:endonucleolytic cleavage to generate mature 5'-end of SSU-rRNA from (SSU-rRNA, 5.8S rRNA, LSU-rRNA)"/>
    <property type="evidence" value="ECO:0007669"/>
    <property type="project" value="TreeGrafter"/>
</dbReference>
<name>A0AAV7FHV3_DENCH</name>
<dbReference type="EMBL" id="JAGFBR010000821">
    <property type="protein sequence ID" value="KAH0433073.1"/>
    <property type="molecule type" value="Genomic_DNA"/>
</dbReference>
<evidence type="ECO:0000313" key="3">
    <source>
        <dbReference type="Proteomes" id="UP000775213"/>
    </source>
</evidence>
<dbReference type="Proteomes" id="UP000775213">
    <property type="component" value="Unassembled WGS sequence"/>
</dbReference>
<feature type="transmembrane region" description="Helical" evidence="1">
    <location>
        <begin position="12"/>
        <end position="30"/>
    </location>
</feature>
<sequence>MSKSLALMNVKNVGLAGLNAWIVALLYTVANKPMDDTNISMQHQLERLCVINNIKRLQGFFGELSLHPSGSFTVEKCFTASNISMREAIAAELLNVQPELSMTKHGPYLLRKLDIEGQALYPFPLLIGWFRADVWGLSFHSNAAHAHSIIIVERNFIFTFIVGG</sequence>
<dbReference type="GO" id="GO:0003723">
    <property type="term" value="F:RNA binding"/>
    <property type="evidence" value="ECO:0007669"/>
    <property type="project" value="InterPro"/>
</dbReference>
<accession>A0AAV7FHV3</accession>
<dbReference type="SUPFAM" id="SSF48371">
    <property type="entry name" value="ARM repeat"/>
    <property type="match status" value="1"/>
</dbReference>
<dbReference type="InterPro" id="IPR040000">
    <property type="entry name" value="NOP9"/>
</dbReference>
<gene>
    <name evidence="2" type="ORF">IEQ34_027088</name>
</gene>
<evidence type="ECO:0008006" key="4">
    <source>
        <dbReference type="Google" id="ProtNLM"/>
    </source>
</evidence>
<reference evidence="2 3" key="1">
    <citation type="journal article" date="2021" name="Hortic Res">
        <title>Chromosome-scale assembly of the Dendrobium chrysotoxum genome enhances the understanding of orchid evolution.</title>
        <authorList>
            <person name="Zhang Y."/>
            <person name="Zhang G.Q."/>
            <person name="Zhang D."/>
            <person name="Liu X.D."/>
            <person name="Xu X.Y."/>
            <person name="Sun W.H."/>
            <person name="Yu X."/>
            <person name="Zhu X."/>
            <person name="Wang Z.W."/>
            <person name="Zhao X."/>
            <person name="Zhong W.Y."/>
            <person name="Chen H."/>
            <person name="Yin W.L."/>
            <person name="Huang T."/>
            <person name="Niu S.C."/>
            <person name="Liu Z.J."/>
        </authorList>
    </citation>
    <scope>NUCLEOTIDE SEQUENCE [LARGE SCALE GENOMIC DNA]</scope>
    <source>
        <strain evidence="2">Lindl</strain>
    </source>
</reference>
<dbReference type="PANTHER" id="PTHR13102:SF0">
    <property type="entry name" value="NUCLEOLAR PROTEIN 9"/>
    <property type="match status" value="1"/>
</dbReference>
<keyword evidence="3" id="KW-1185">Reference proteome</keyword>
<dbReference type="InterPro" id="IPR011989">
    <property type="entry name" value="ARM-like"/>
</dbReference>
<organism evidence="2 3">
    <name type="scientific">Dendrobium chrysotoxum</name>
    <name type="common">Orchid</name>
    <dbReference type="NCBI Taxonomy" id="161865"/>
    <lineage>
        <taxon>Eukaryota</taxon>
        <taxon>Viridiplantae</taxon>
        <taxon>Streptophyta</taxon>
        <taxon>Embryophyta</taxon>
        <taxon>Tracheophyta</taxon>
        <taxon>Spermatophyta</taxon>
        <taxon>Magnoliopsida</taxon>
        <taxon>Liliopsida</taxon>
        <taxon>Asparagales</taxon>
        <taxon>Orchidaceae</taxon>
        <taxon>Epidendroideae</taxon>
        <taxon>Malaxideae</taxon>
        <taxon>Dendrobiinae</taxon>
        <taxon>Dendrobium</taxon>
    </lineage>
</organism>
<dbReference type="GO" id="GO:0000447">
    <property type="term" value="P:endonucleolytic cleavage in ITS1 to separate SSU-rRNA from 5.8S rRNA and LSU-rRNA from tricistronic rRNA transcript (SSU-rRNA, 5.8S rRNA, LSU-rRNA)"/>
    <property type="evidence" value="ECO:0007669"/>
    <property type="project" value="TreeGrafter"/>
</dbReference>
<dbReference type="Gene3D" id="1.25.10.10">
    <property type="entry name" value="Leucine-rich Repeat Variant"/>
    <property type="match status" value="1"/>
</dbReference>
<dbReference type="GO" id="GO:0000056">
    <property type="term" value="P:ribosomal small subunit export from nucleus"/>
    <property type="evidence" value="ECO:0007669"/>
    <property type="project" value="TreeGrafter"/>
</dbReference>
<dbReference type="InterPro" id="IPR016024">
    <property type="entry name" value="ARM-type_fold"/>
</dbReference>
<comment type="caution">
    <text evidence="2">The sequence shown here is derived from an EMBL/GenBank/DDBJ whole genome shotgun (WGS) entry which is preliminary data.</text>
</comment>
<dbReference type="GO" id="GO:0000480">
    <property type="term" value="P:endonucleolytic cleavage in 5'-ETS of tricistronic rRNA transcript (SSU-rRNA, 5.8S rRNA, LSU-rRNA)"/>
    <property type="evidence" value="ECO:0007669"/>
    <property type="project" value="TreeGrafter"/>
</dbReference>
<keyword evidence="1" id="KW-1133">Transmembrane helix</keyword>
<keyword evidence="1" id="KW-0472">Membrane</keyword>
<dbReference type="PANTHER" id="PTHR13102">
    <property type="entry name" value="NUCLEOLAR PROTEIN 9"/>
    <property type="match status" value="1"/>
</dbReference>
<protein>
    <recommendedName>
        <fullName evidence="4">LAGLIDADG homing endonuclease</fullName>
    </recommendedName>
</protein>
<dbReference type="GO" id="GO:0005730">
    <property type="term" value="C:nucleolus"/>
    <property type="evidence" value="ECO:0007669"/>
    <property type="project" value="TreeGrafter"/>
</dbReference>
<dbReference type="AlphaFoldDB" id="A0AAV7FHV3"/>
<proteinExistence type="predicted"/>
<evidence type="ECO:0000256" key="1">
    <source>
        <dbReference type="SAM" id="Phobius"/>
    </source>
</evidence>
<evidence type="ECO:0000313" key="2">
    <source>
        <dbReference type="EMBL" id="KAH0433073.1"/>
    </source>
</evidence>
<keyword evidence="1" id="KW-0812">Transmembrane</keyword>
<dbReference type="GO" id="GO:0030686">
    <property type="term" value="C:90S preribosome"/>
    <property type="evidence" value="ECO:0007669"/>
    <property type="project" value="TreeGrafter"/>
</dbReference>
<dbReference type="GO" id="GO:0030688">
    <property type="term" value="C:preribosome, small subunit precursor"/>
    <property type="evidence" value="ECO:0007669"/>
    <property type="project" value="TreeGrafter"/>
</dbReference>